<protein>
    <submittedName>
        <fullName evidence="3">Uncharacterized protein</fullName>
    </submittedName>
</protein>
<evidence type="ECO:0000313" key="2">
    <source>
        <dbReference type="Proteomes" id="UP000887565"/>
    </source>
</evidence>
<feature type="chain" id="PRO_5036719567" evidence="1">
    <location>
        <begin position="22"/>
        <end position="141"/>
    </location>
</feature>
<keyword evidence="2" id="KW-1185">Reference proteome</keyword>
<dbReference type="Proteomes" id="UP000887565">
    <property type="component" value="Unplaced"/>
</dbReference>
<accession>A0A915JYP1</accession>
<feature type="signal peptide" evidence="1">
    <location>
        <begin position="1"/>
        <end position="21"/>
    </location>
</feature>
<dbReference type="WBParaSite" id="nRc.2.0.1.t31586-RA">
    <property type="protein sequence ID" value="nRc.2.0.1.t31586-RA"/>
    <property type="gene ID" value="nRc.2.0.1.g31586"/>
</dbReference>
<organism evidence="2 3">
    <name type="scientific">Romanomermis culicivorax</name>
    <name type="common">Nematode worm</name>
    <dbReference type="NCBI Taxonomy" id="13658"/>
    <lineage>
        <taxon>Eukaryota</taxon>
        <taxon>Metazoa</taxon>
        <taxon>Ecdysozoa</taxon>
        <taxon>Nematoda</taxon>
        <taxon>Enoplea</taxon>
        <taxon>Dorylaimia</taxon>
        <taxon>Mermithida</taxon>
        <taxon>Mermithoidea</taxon>
        <taxon>Mermithidae</taxon>
        <taxon>Romanomermis</taxon>
    </lineage>
</organism>
<proteinExistence type="predicted"/>
<evidence type="ECO:0000313" key="3">
    <source>
        <dbReference type="WBParaSite" id="nRc.2.0.1.t31586-RA"/>
    </source>
</evidence>
<keyword evidence="1" id="KW-0732">Signal</keyword>
<sequence>MISIPLVSIFLILASFSFTVGGSLDEDEEKTFKIRGVVLCRNGDPFPENKEITLIRQVNPKDSDVSSFERNVIVSEGGHFTADVPVFKPRQNEKIEIIFDIDDADSHCSKREFQNAEFWIEEQKDQDIGEVKLDHYFGYGD</sequence>
<name>A0A915JYP1_ROMCU</name>
<reference evidence="3" key="1">
    <citation type="submission" date="2022-11" db="UniProtKB">
        <authorList>
            <consortium name="WormBaseParasite"/>
        </authorList>
    </citation>
    <scope>IDENTIFICATION</scope>
</reference>
<evidence type="ECO:0000256" key="1">
    <source>
        <dbReference type="SAM" id="SignalP"/>
    </source>
</evidence>
<dbReference type="AlphaFoldDB" id="A0A915JYP1"/>